<sequence>MASQNKIIRVDTTESTTSTPVPDMVGHPLADACPQWEWLKAGVKSQVGHDNKPMQCHAFKPRPDRCRKQCQQCQLLLQAYLNTDFAEHWQTFPLSWGSTREVSVLRFKPPSRGPSIILSAIANTPNPWGLQGLLPSAESTGSSASVRLACRWLDDCINNHPSCGSPHDPVLPTRVLDLGLDSSTRVSVWEPRGRTGRYVCLSYCWGKSEFTMTTQDNLENHIERGIDLKDLPQTFQDAIQVVRGLKLRYLWIDALCIIQNEDHHEDWKRECGNMASIYRNSHLTIAAAWADSANGGCFTTTDPGVVFGPVMMRKVFHFPPVRNSSDFPILARAWTFQERLLAPRVIYFSRQEILWECTELRTCECGGVTNPVPGIEKLDLNSQGYTGGVGEIWRRLVIQYSGLQLTCPDDKLPALSGLAQAMTLRSQENYLAGLWKETLLGDMCWNARYPRAKRQPQTRWRAPSWSWASVDGPIDYYVDLNSEAFTRSIKDHALVREAKCTPAGPSLTGEVEDGFVTLDGFLIPASFGDSGISANCSDLRSLQLTWIPDWVYDMEEIPVIYLIPVMTIWNGFFSHLYGLVVKPHGQGTEMTRVGLASHVEPDDPGGFGFLDCEKQVVKIV</sequence>
<dbReference type="EMBL" id="GG698970">
    <property type="protein sequence ID" value="EEU34187.1"/>
    <property type="molecule type" value="Genomic_DNA"/>
</dbReference>
<gene>
    <name evidence="3" type="ORF">NECHADRAFT_85408</name>
</gene>
<reference evidence="3 4" key="1">
    <citation type="journal article" date="2009" name="PLoS Genet.">
        <title>The genome of Nectria haematococca: contribution of supernumerary chromosomes to gene expansion.</title>
        <authorList>
            <person name="Coleman J.J."/>
            <person name="Rounsley S.D."/>
            <person name="Rodriguez-Carres M."/>
            <person name="Kuo A."/>
            <person name="Wasmann C.C."/>
            <person name="Grimwood J."/>
            <person name="Schmutz J."/>
            <person name="Taga M."/>
            <person name="White G.J."/>
            <person name="Zhou S."/>
            <person name="Schwartz D.C."/>
            <person name="Freitag M."/>
            <person name="Ma L.J."/>
            <person name="Danchin E.G."/>
            <person name="Henrissat B."/>
            <person name="Coutinho P.M."/>
            <person name="Nelson D.R."/>
            <person name="Straney D."/>
            <person name="Napoli C.A."/>
            <person name="Barker B.M."/>
            <person name="Gribskov M."/>
            <person name="Rep M."/>
            <person name="Kroken S."/>
            <person name="Molnar I."/>
            <person name="Rensing C."/>
            <person name="Kennell J.C."/>
            <person name="Zamora J."/>
            <person name="Farman M.L."/>
            <person name="Selker E.U."/>
            <person name="Salamov A."/>
            <person name="Shapiro H."/>
            <person name="Pangilinan J."/>
            <person name="Lindquist E."/>
            <person name="Lamers C."/>
            <person name="Grigoriev I.V."/>
            <person name="Geiser D.M."/>
            <person name="Covert S.F."/>
            <person name="Temporini E."/>
            <person name="Vanetten H.D."/>
        </authorList>
    </citation>
    <scope>NUCLEOTIDE SEQUENCE [LARGE SCALE GENOMIC DNA]</scope>
    <source>
        <strain evidence="4">ATCC MYA-4622 / CBS 123669 / FGSC 9596 / NRRL 45880 / 77-13-4</strain>
    </source>
</reference>
<evidence type="ECO:0000259" key="2">
    <source>
        <dbReference type="Pfam" id="PF06985"/>
    </source>
</evidence>
<proteinExistence type="predicted"/>
<dbReference type="VEuPathDB" id="FungiDB:NECHADRAFT_85408"/>
<dbReference type="AlphaFoldDB" id="C7ZNY3"/>
<dbReference type="PANTHER" id="PTHR33112">
    <property type="entry name" value="DOMAIN PROTEIN, PUTATIVE-RELATED"/>
    <property type="match status" value="1"/>
</dbReference>
<dbReference type="Pfam" id="PF06985">
    <property type="entry name" value="HET"/>
    <property type="match status" value="1"/>
</dbReference>
<accession>C7ZNY3</accession>
<dbReference type="OrthoDB" id="5362512at2759"/>
<evidence type="ECO:0000313" key="4">
    <source>
        <dbReference type="Proteomes" id="UP000005206"/>
    </source>
</evidence>
<dbReference type="InterPro" id="IPR010730">
    <property type="entry name" value="HET"/>
</dbReference>
<dbReference type="OMA" id="MIEMICK"/>
<protein>
    <recommendedName>
        <fullName evidence="2">Heterokaryon incompatibility domain-containing protein</fullName>
    </recommendedName>
</protein>
<keyword evidence="4" id="KW-1185">Reference proteome</keyword>
<dbReference type="KEGG" id="nhe:NECHADRAFT_85408"/>
<dbReference type="HOGENOM" id="CLU_002639_3_1_1"/>
<feature type="domain" description="Heterokaryon incompatibility" evidence="2">
    <location>
        <begin position="198"/>
        <end position="338"/>
    </location>
</feature>
<dbReference type="InParanoid" id="C7ZNY3"/>
<feature type="region of interest" description="Disordered" evidence="1">
    <location>
        <begin position="1"/>
        <end position="23"/>
    </location>
</feature>
<dbReference type="PANTHER" id="PTHR33112:SF9">
    <property type="entry name" value="HETEROKARYON INCOMPATIBILITY DOMAIN-CONTAINING PROTEIN"/>
    <property type="match status" value="1"/>
</dbReference>
<dbReference type="eggNOG" id="ENOG502SQ24">
    <property type="taxonomic scope" value="Eukaryota"/>
</dbReference>
<name>C7ZNY3_FUSV7</name>
<evidence type="ECO:0000313" key="3">
    <source>
        <dbReference type="EMBL" id="EEU34187.1"/>
    </source>
</evidence>
<dbReference type="GeneID" id="9677810"/>
<evidence type="ECO:0000256" key="1">
    <source>
        <dbReference type="SAM" id="MobiDB-lite"/>
    </source>
</evidence>
<dbReference type="Proteomes" id="UP000005206">
    <property type="component" value="Chromosome 10"/>
</dbReference>
<organism evidence="3 4">
    <name type="scientific">Fusarium vanettenii (strain ATCC MYA-4622 / CBS 123669 / FGSC 9596 / NRRL 45880 / 77-13-4)</name>
    <name type="common">Fusarium solani subsp. pisi</name>
    <dbReference type="NCBI Taxonomy" id="660122"/>
    <lineage>
        <taxon>Eukaryota</taxon>
        <taxon>Fungi</taxon>
        <taxon>Dikarya</taxon>
        <taxon>Ascomycota</taxon>
        <taxon>Pezizomycotina</taxon>
        <taxon>Sordariomycetes</taxon>
        <taxon>Hypocreomycetidae</taxon>
        <taxon>Hypocreales</taxon>
        <taxon>Nectriaceae</taxon>
        <taxon>Fusarium</taxon>
        <taxon>Fusarium solani species complex</taxon>
        <taxon>Fusarium vanettenii</taxon>
    </lineage>
</organism>
<dbReference type="RefSeq" id="XP_003039900.1">
    <property type="nucleotide sequence ID" value="XM_003039854.1"/>
</dbReference>